<evidence type="ECO:0000256" key="1">
    <source>
        <dbReference type="SAM" id="Phobius"/>
    </source>
</evidence>
<comment type="caution">
    <text evidence="2">The sequence shown here is derived from an EMBL/GenBank/DDBJ whole genome shotgun (WGS) entry which is preliminary data.</text>
</comment>
<accession>A0AAD9UEQ5</accession>
<proteinExistence type="predicted"/>
<evidence type="ECO:0000313" key="3">
    <source>
        <dbReference type="Proteomes" id="UP001209878"/>
    </source>
</evidence>
<keyword evidence="1" id="KW-0472">Membrane</keyword>
<sequence>MRKEQLRMLQNIITCPIHTSATSTSGVTCPELKAWYNHAQQDTYSTRNTLITVTCAQRMFPNVYKAKHLSIDLIYLFMPTMLLYHVSIAHLLYKSSRCWYWSETSPDP</sequence>
<dbReference type="AlphaFoldDB" id="A0AAD9UEQ5"/>
<reference evidence="2" key="1">
    <citation type="journal article" date="2023" name="Mol. Biol. Evol.">
        <title>Third-Generation Sequencing Reveals the Adaptive Role of the Epigenome in Three Deep-Sea Polychaetes.</title>
        <authorList>
            <person name="Perez M."/>
            <person name="Aroh O."/>
            <person name="Sun Y."/>
            <person name="Lan Y."/>
            <person name="Juniper S.K."/>
            <person name="Young C.R."/>
            <person name="Angers B."/>
            <person name="Qian P.Y."/>
        </authorList>
    </citation>
    <scope>NUCLEOTIDE SEQUENCE</scope>
    <source>
        <strain evidence="2">R07B-5</strain>
    </source>
</reference>
<dbReference type="Proteomes" id="UP001209878">
    <property type="component" value="Unassembled WGS sequence"/>
</dbReference>
<feature type="transmembrane region" description="Helical" evidence="1">
    <location>
        <begin position="73"/>
        <end position="93"/>
    </location>
</feature>
<organism evidence="2 3">
    <name type="scientific">Ridgeia piscesae</name>
    <name type="common">Tubeworm</name>
    <dbReference type="NCBI Taxonomy" id="27915"/>
    <lineage>
        <taxon>Eukaryota</taxon>
        <taxon>Metazoa</taxon>
        <taxon>Spiralia</taxon>
        <taxon>Lophotrochozoa</taxon>
        <taxon>Annelida</taxon>
        <taxon>Polychaeta</taxon>
        <taxon>Sedentaria</taxon>
        <taxon>Canalipalpata</taxon>
        <taxon>Sabellida</taxon>
        <taxon>Siboglinidae</taxon>
        <taxon>Ridgeia</taxon>
    </lineage>
</organism>
<dbReference type="EMBL" id="JAODUO010000194">
    <property type="protein sequence ID" value="KAK2186619.1"/>
    <property type="molecule type" value="Genomic_DNA"/>
</dbReference>
<name>A0AAD9UEQ5_RIDPI</name>
<protein>
    <submittedName>
        <fullName evidence="2">Uncharacterized protein</fullName>
    </submittedName>
</protein>
<gene>
    <name evidence="2" type="ORF">NP493_194g01007</name>
</gene>
<evidence type="ECO:0000313" key="2">
    <source>
        <dbReference type="EMBL" id="KAK2186619.1"/>
    </source>
</evidence>
<keyword evidence="1" id="KW-1133">Transmembrane helix</keyword>
<keyword evidence="3" id="KW-1185">Reference proteome</keyword>
<keyword evidence="1" id="KW-0812">Transmembrane</keyword>